<evidence type="ECO:0000256" key="4">
    <source>
        <dbReference type="ARBA" id="ARBA00022723"/>
    </source>
</evidence>
<comment type="similarity">
    <text evidence="8">Belongs to the peptidase M28 family. M28E subfamily.</text>
</comment>
<reference evidence="11" key="1">
    <citation type="submission" date="2013-01" db="EMBL/GenBank/DDBJ databases">
        <title>Cloning and expression of genes encoding cold active proteases from psychrophilic yeast Glaciozyma antarctica.</title>
        <authorList>
            <person name="Khairuddin F."/>
            <person name="Yong H.Y."/>
            <person name="Mat Shaarani S."/>
            <person name="Abu Bakar F.D."/>
            <person name="Muhammad Mahadi N."/>
            <person name="Abdul Murad A.M."/>
        </authorList>
    </citation>
    <scope>NUCLEOTIDE SEQUENCE</scope>
</reference>
<feature type="chain" id="PRO_5005141736" description="Peptide hydrolase" evidence="9">
    <location>
        <begin position="18"/>
        <end position="400"/>
    </location>
</feature>
<protein>
    <recommendedName>
        <fullName evidence="9">Peptide hydrolase</fullName>
        <ecNumber evidence="9">3.4.-.-</ecNumber>
    </recommendedName>
</protein>
<evidence type="ECO:0000259" key="10">
    <source>
        <dbReference type="Pfam" id="PF04389"/>
    </source>
</evidence>
<evidence type="ECO:0000313" key="11">
    <source>
        <dbReference type="EMBL" id="AGJ83951.1"/>
    </source>
</evidence>
<evidence type="ECO:0000256" key="1">
    <source>
        <dbReference type="ARBA" id="ARBA00001947"/>
    </source>
</evidence>
<evidence type="ECO:0000256" key="3">
    <source>
        <dbReference type="ARBA" id="ARBA00022670"/>
    </source>
</evidence>
<dbReference type="GO" id="GO:0006508">
    <property type="term" value="P:proteolysis"/>
    <property type="evidence" value="ECO:0007669"/>
    <property type="project" value="UniProtKB-KW"/>
</dbReference>
<evidence type="ECO:0000256" key="7">
    <source>
        <dbReference type="ARBA" id="ARBA00022833"/>
    </source>
</evidence>
<dbReference type="SUPFAM" id="SSF53187">
    <property type="entry name" value="Zn-dependent exopeptidases"/>
    <property type="match status" value="1"/>
</dbReference>
<keyword evidence="6 9" id="KW-0378">Hydrolase</keyword>
<keyword evidence="4 9" id="KW-0479">Metal-binding</keyword>
<keyword evidence="7 9" id="KW-0862">Zinc</keyword>
<dbReference type="GO" id="GO:0004177">
    <property type="term" value="F:aminopeptidase activity"/>
    <property type="evidence" value="ECO:0007669"/>
    <property type="project" value="UniProtKB-KW"/>
</dbReference>
<evidence type="ECO:0000256" key="5">
    <source>
        <dbReference type="ARBA" id="ARBA00022729"/>
    </source>
</evidence>
<evidence type="ECO:0000256" key="9">
    <source>
        <dbReference type="RuleBase" id="RU361240"/>
    </source>
</evidence>
<dbReference type="GO" id="GO:0008235">
    <property type="term" value="F:metalloexopeptidase activity"/>
    <property type="evidence" value="ECO:0007669"/>
    <property type="project" value="InterPro"/>
</dbReference>
<comment type="cofactor">
    <cofactor evidence="1">
        <name>Zn(2+)</name>
        <dbReference type="ChEBI" id="CHEBI:29105"/>
    </cofactor>
</comment>
<keyword evidence="2 11" id="KW-0031">Aminopeptidase</keyword>
<dbReference type="Gene3D" id="3.40.630.10">
    <property type="entry name" value="Zn peptidases"/>
    <property type="match status" value="1"/>
</dbReference>
<keyword evidence="5 9" id="KW-0732">Signal</keyword>
<accession>M9VUI5</accession>
<dbReference type="AlphaFoldDB" id="M9VUI5"/>
<evidence type="ECO:0000256" key="8">
    <source>
        <dbReference type="ARBA" id="ARBA00043962"/>
    </source>
</evidence>
<keyword evidence="3 9" id="KW-0645">Protease</keyword>
<sequence>MLLRLLAVSALLTQGLTAPQQFPFHPVSPGLPALHSFNLSPSNHLSLLSHFADYPEQRLVQFAEDEEPVMVTEGEKALLVMEGRTFLDVTEGLDVVMQEQERYPKHLAYDTSTLNTSFAHIDVGAMRTFLTKFSSFKTRYFRSETGRESQLFLLDHLKTLVKTYNSKANITFTEFTHSWIQKSIILRFELPESKTADPSKVVILGAHQDSVNQLPFLPAPGADDDGSGTTTLITILTSLLRESFVPSVHALEFHFYSAEEGGCLGSGDISRAYVSEGKIVRGMMHMDVTAYVKEGTTPVIGLINDGVDQQLVVFMRKLITEYAEIPYADTRCGYGCSDHSSWTKVGAPSSCIAEGKFEDSNPNMHSSRDTIDLPGFSFEHMAQFARVGIAFAWEMAGGKA</sequence>
<name>M9VUI5_9BASI</name>
<evidence type="ECO:0000256" key="6">
    <source>
        <dbReference type="ARBA" id="ARBA00022801"/>
    </source>
</evidence>
<dbReference type="InterPro" id="IPR007484">
    <property type="entry name" value="Peptidase_M28"/>
</dbReference>
<dbReference type="GO" id="GO:0046872">
    <property type="term" value="F:metal ion binding"/>
    <property type="evidence" value="ECO:0007669"/>
    <property type="project" value="UniProtKB-KW"/>
</dbReference>
<evidence type="ECO:0000256" key="2">
    <source>
        <dbReference type="ARBA" id="ARBA00022438"/>
    </source>
</evidence>
<feature type="domain" description="Peptidase M28" evidence="10">
    <location>
        <begin position="196"/>
        <end position="380"/>
    </location>
</feature>
<dbReference type="PANTHER" id="PTHR12147">
    <property type="entry name" value="METALLOPEPTIDASE M28 FAMILY MEMBER"/>
    <property type="match status" value="1"/>
</dbReference>
<organism evidence="11">
    <name type="scientific">Glaciozyma antarctica</name>
    <dbReference type="NCBI Taxonomy" id="105987"/>
    <lineage>
        <taxon>Eukaryota</taxon>
        <taxon>Fungi</taxon>
        <taxon>Dikarya</taxon>
        <taxon>Basidiomycota</taxon>
        <taxon>Pucciniomycotina</taxon>
        <taxon>Microbotryomycetes</taxon>
        <taxon>Kriegeriales</taxon>
        <taxon>Camptobasidiaceae</taxon>
        <taxon>Glaciozyma</taxon>
    </lineage>
</organism>
<proteinExistence type="inferred from homology"/>
<feature type="signal peptide" evidence="9">
    <location>
        <begin position="1"/>
        <end position="17"/>
    </location>
</feature>
<dbReference type="Pfam" id="PF04389">
    <property type="entry name" value="Peptidase_M28"/>
    <property type="match status" value="1"/>
</dbReference>
<dbReference type="EMBL" id="KC489468">
    <property type="protein sequence ID" value="AGJ83951.1"/>
    <property type="molecule type" value="Genomic_DNA"/>
</dbReference>
<dbReference type="InterPro" id="IPR045175">
    <property type="entry name" value="M28_fam"/>
</dbReference>
<dbReference type="EC" id="3.4.-.-" evidence="9"/>
<dbReference type="PANTHER" id="PTHR12147:SF56">
    <property type="entry name" value="AMINOPEPTIDASE YDR415C-RELATED"/>
    <property type="match status" value="1"/>
</dbReference>